<evidence type="ECO:0000256" key="4">
    <source>
        <dbReference type="ARBA" id="ARBA00023270"/>
    </source>
</evidence>
<evidence type="ECO:0000256" key="2">
    <source>
        <dbReference type="ARBA" id="ARBA00022490"/>
    </source>
</evidence>
<dbReference type="Pfam" id="PF01791">
    <property type="entry name" value="DeoC"/>
    <property type="match status" value="1"/>
</dbReference>
<sequence length="223" mass="23403">MTRQELARFLDHTLLKPDATVRDIEQLVADALTWNTYAVCVNSAYVPLVSQLRGHHTDLHIASTVGFPLGQALTACKVAETEEAIAAGADEIDLVWNLGFFLSGRHKEVEKDIQAVVNAAKAIPVKVILETGRLSPEQMRTGAQLAVGAGAKTVKTSTGFGFGGATVEAVRILREAVGPDIGVKASGGVSTYNDALLMIAAGATRIGLSKTGQVLAEAPAQQS</sequence>
<dbReference type="GO" id="GO:0016052">
    <property type="term" value="P:carbohydrate catabolic process"/>
    <property type="evidence" value="ECO:0007669"/>
    <property type="project" value="TreeGrafter"/>
</dbReference>
<dbReference type="CDD" id="cd00959">
    <property type="entry name" value="DeoC"/>
    <property type="match status" value="1"/>
</dbReference>
<evidence type="ECO:0000256" key="3">
    <source>
        <dbReference type="ARBA" id="ARBA00023239"/>
    </source>
</evidence>
<dbReference type="InterPro" id="IPR013785">
    <property type="entry name" value="Aldolase_TIM"/>
</dbReference>
<reference evidence="8 9" key="1">
    <citation type="submission" date="2020-04" db="EMBL/GenBank/DDBJ databases">
        <authorList>
            <person name="Zhang R."/>
            <person name="Schippers A."/>
        </authorList>
    </citation>
    <scope>NUCLEOTIDE SEQUENCE [LARGE SCALE GENOMIC DNA]</scope>
    <source>
        <strain evidence="8 9">DSM 109850</strain>
    </source>
</reference>
<feature type="active site" description="Proton donor/acceptor" evidence="7">
    <location>
        <position position="184"/>
    </location>
</feature>
<gene>
    <name evidence="7 8" type="primary">deoC</name>
    <name evidence="8" type="ORF">HIJ39_03830</name>
</gene>
<dbReference type="InterPro" id="IPR011343">
    <property type="entry name" value="DeoC"/>
</dbReference>
<comment type="subcellular location">
    <subcellularLocation>
        <location evidence="7">Cytoplasm</location>
    </subcellularLocation>
</comment>
<dbReference type="AlphaFoldDB" id="A0A7Y0L1D5"/>
<dbReference type="InterPro" id="IPR028581">
    <property type="entry name" value="DeoC_typeI"/>
</dbReference>
<dbReference type="InterPro" id="IPR002915">
    <property type="entry name" value="DeoC/FbaB/LacD_aldolase"/>
</dbReference>
<accession>A0A7Y0L1D5</accession>
<dbReference type="PANTHER" id="PTHR10889">
    <property type="entry name" value="DEOXYRIBOSE-PHOSPHATE ALDOLASE"/>
    <property type="match status" value="1"/>
</dbReference>
<dbReference type="SUPFAM" id="SSF51569">
    <property type="entry name" value="Aldolase"/>
    <property type="match status" value="1"/>
</dbReference>
<comment type="caution">
    <text evidence="8">The sequence shown here is derived from an EMBL/GenBank/DDBJ whole genome shotgun (WGS) entry which is preliminary data.</text>
</comment>
<dbReference type="UniPathway" id="UPA00002">
    <property type="reaction ID" value="UER00468"/>
</dbReference>
<evidence type="ECO:0000256" key="6">
    <source>
        <dbReference type="ARBA" id="ARBA00056337"/>
    </source>
</evidence>
<evidence type="ECO:0000256" key="1">
    <source>
        <dbReference type="ARBA" id="ARBA00010936"/>
    </source>
</evidence>
<comment type="pathway">
    <text evidence="7">Carbohydrate degradation; 2-deoxy-D-ribose 1-phosphate degradation; D-glyceraldehyde 3-phosphate and acetaldehyde from 2-deoxy-alpha-D-ribose 1-phosphate: step 2/2.</text>
</comment>
<keyword evidence="3 7" id="KW-0456">Lyase</keyword>
<dbReference type="PANTHER" id="PTHR10889:SF1">
    <property type="entry name" value="DEOXYRIBOSE-PHOSPHATE ALDOLASE"/>
    <property type="match status" value="1"/>
</dbReference>
<evidence type="ECO:0000313" key="9">
    <source>
        <dbReference type="Proteomes" id="UP000533476"/>
    </source>
</evidence>
<protein>
    <recommendedName>
        <fullName evidence="7">Deoxyribose-phosphate aldolase</fullName>
        <shortName evidence="7">DERA</shortName>
        <ecNumber evidence="7">4.1.2.4</ecNumber>
    </recommendedName>
    <alternativeName>
        <fullName evidence="7">2-deoxy-D-ribose 5-phosphate aldolase</fullName>
    </alternativeName>
    <alternativeName>
        <fullName evidence="7">Phosphodeoxyriboaldolase</fullName>
        <shortName evidence="7">Deoxyriboaldolase</shortName>
    </alternativeName>
</protein>
<proteinExistence type="inferred from homology"/>
<dbReference type="GO" id="GO:0006018">
    <property type="term" value="P:2-deoxyribose 1-phosphate catabolic process"/>
    <property type="evidence" value="ECO:0007669"/>
    <property type="project" value="UniProtKB-UniRule"/>
</dbReference>
<dbReference type="Gene3D" id="3.20.20.70">
    <property type="entry name" value="Aldolase class I"/>
    <property type="match status" value="1"/>
</dbReference>
<keyword evidence="4 7" id="KW-0704">Schiff base</keyword>
<comment type="catalytic activity">
    <reaction evidence="5 7">
        <text>2-deoxy-D-ribose 5-phosphate = D-glyceraldehyde 3-phosphate + acetaldehyde</text>
        <dbReference type="Rhea" id="RHEA:12821"/>
        <dbReference type="ChEBI" id="CHEBI:15343"/>
        <dbReference type="ChEBI" id="CHEBI:59776"/>
        <dbReference type="ChEBI" id="CHEBI:62877"/>
        <dbReference type="EC" id="4.1.2.4"/>
    </reaction>
</comment>
<dbReference type="RefSeq" id="WP_169096887.1">
    <property type="nucleotide sequence ID" value="NZ_JABBVZ010000008.1"/>
</dbReference>
<name>A0A7Y0L1D5_9FIRM</name>
<dbReference type="GO" id="GO:0005737">
    <property type="term" value="C:cytoplasm"/>
    <property type="evidence" value="ECO:0007669"/>
    <property type="project" value="UniProtKB-SubCell"/>
</dbReference>
<dbReference type="NCBIfam" id="TIGR00126">
    <property type="entry name" value="deoC"/>
    <property type="match status" value="1"/>
</dbReference>
<dbReference type="PIRSF" id="PIRSF001357">
    <property type="entry name" value="DeoC"/>
    <property type="match status" value="1"/>
</dbReference>
<keyword evidence="2 7" id="KW-0963">Cytoplasm</keyword>
<organism evidence="8 9">
    <name type="scientific">Sulfobacillus harzensis</name>
    <dbReference type="NCBI Taxonomy" id="2729629"/>
    <lineage>
        <taxon>Bacteria</taxon>
        <taxon>Bacillati</taxon>
        <taxon>Bacillota</taxon>
        <taxon>Clostridia</taxon>
        <taxon>Eubacteriales</taxon>
        <taxon>Clostridiales Family XVII. Incertae Sedis</taxon>
        <taxon>Sulfobacillus</taxon>
    </lineage>
</organism>
<dbReference type="GO" id="GO:0009264">
    <property type="term" value="P:deoxyribonucleotide catabolic process"/>
    <property type="evidence" value="ECO:0007669"/>
    <property type="project" value="UniProtKB-UniRule"/>
</dbReference>
<dbReference type="FunFam" id="3.20.20.70:FF:000044">
    <property type="entry name" value="Deoxyribose-phosphate aldolase"/>
    <property type="match status" value="1"/>
</dbReference>
<dbReference type="GO" id="GO:0004139">
    <property type="term" value="F:deoxyribose-phosphate aldolase activity"/>
    <property type="evidence" value="ECO:0007669"/>
    <property type="project" value="UniProtKB-UniRule"/>
</dbReference>
<dbReference type="SMART" id="SM01133">
    <property type="entry name" value="DeoC"/>
    <property type="match status" value="1"/>
</dbReference>
<feature type="active site" description="Schiff-base intermediate with acetaldehyde" evidence="7">
    <location>
        <position position="155"/>
    </location>
</feature>
<evidence type="ECO:0000256" key="7">
    <source>
        <dbReference type="HAMAP-Rule" id="MF_00114"/>
    </source>
</evidence>
<comment type="similarity">
    <text evidence="1 7">Belongs to the DeoC/FbaB aldolase family. DeoC type 1 subfamily.</text>
</comment>
<dbReference type="EMBL" id="JABBVZ010000008">
    <property type="protein sequence ID" value="NMP21488.1"/>
    <property type="molecule type" value="Genomic_DNA"/>
</dbReference>
<dbReference type="EC" id="4.1.2.4" evidence="7"/>
<dbReference type="Proteomes" id="UP000533476">
    <property type="component" value="Unassembled WGS sequence"/>
</dbReference>
<evidence type="ECO:0000313" key="8">
    <source>
        <dbReference type="EMBL" id="NMP21488.1"/>
    </source>
</evidence>
<evidence type="ECO:0000256" key="5">
    <source>
        <dbReference type="ARBA" id="ARBA00048791"/>
    </source>
</evidence>
<keyword evidence="9" id="KW-1185">Reference proteome</keyword>
<feature type="active site" description="Proton donor/acceptor" evidence="7">
    <location>
        <position position="93"/>
    </location>
</feature>
<dbReference type="HAMAP" id="MF_00114">
    <property type="entry name" value="DeoC_type1"/>
    <property type="match status" value="1"/>
</dbReference>
<comment type="function">
    <text evidence="6 7">Catalyzes a reversible aldol reaction between acetaldehyde and D-glyceraldehyde 3-phosphate to generate 2-deoxy-D-ribose 5-phosphate.</text>
</comment>